<feature type="binding site" evidence="15">
    <location>
        <position position="7"/>
    </location>
    <ligand>
        <name>Mg(2+)</name>
        <dbReference type="ChEBI" id="CHEBI:18420"/>
    </ligand>
</feature>
<dbReference type="GO" id="GO:0046872">
    <property type="term" value="F:metal ion binding"/>
    <property type="evidence" value="ECO:0007669"/>
    <property type="project" value="UniProtKB-KW"/>
</dbReference>
<evidence type="ECO:0000256" key="15">
    <source>
        <dbReference type="PIRSR" id="PIRSR004682-4"/>
    </source>
</evidence>
<evidence type="ECO:0000256" key="2">
    <source>
        <dbReference type="ARBA" id="ARBA00004496"/>
    </source>
</evidence>
<evidence type="ECO:0000256" key="10">
    <source>
        <dbReference type="ARBA" id="ARBA00061616"/>
    </source>
</evidence>
<dbReference type="RefSeq" id="WP_006564930.1">
    <property type="nucleotide sequence ID" value="NZ_AP019774.1"/>
</dbReference>
<dbReference type="InterPro" id="IPR006543">
    <property type="entry name" value="Histidinol-phos"/>
</dbReference>
<comment type="similarity">
    <text evidence="10 11">Belongs to the gmhB family.</text>
</comment>
<evidence type="ECO:0000256" key="7">
    <source>
        <dbReference type="ARBA" id="ARBA00022833"/>
    </source>
</evidence>
<dbReference type="NCBIfam" id="NF006506">
    <property type="entry name" value="PRK08942.1"/>
    <property type="match status" value="1"/>
</dbReference>
<sequence>MKALFLDRDGVINVDHGYVHTPNQFEFMPGIFDLLKHAKQKGYLLLLVTNQSGIGRGYYSEQDFYHLSSYMQTKLQEVLGFNLDRIYFCPHAPEEQCLCRKPKLGMLEQALKDFRLDLKQSIMLGDKYSDMQFSISAGIGTNLWLQASKEFEYTGFFSIETLKEAQDFLTPFNKD</sequence>
<feature type="binding site" evidence="15">
    <location>
        <position position="99"/>
    </location>
    <ligand>
        <name>Zn(2+)</name>
        <dbReference type="ChEBI" id="CHEBI:29105"/>
    </ligand>
</feature>
<dbReference type="PANTHER" id="PTHR42891:SF1">
    <property type="entry name" value="D-GLYCERO-BETA-D-MANNO-HEPTOSE-1,7-BISPHOSPHATE 7-PHOSPHATASE"/>
    <property type="match status" value="1"/>
</dbReference>
<evidence type="ECO:0000256" key="3">
    <source>
        <dbReference type="ARBA" id="ARBA00011245"/>
    </source>
</evidence>
<feature type="binding site" evidence="13">
    <location>
        <begin position="49"/>
        <end position="52"/>
    </location>
    <ligand>
        <name>substrate</name>
    </ligand>
</feature>
<keyword evidence="5 15" id="KW-0479">Metal-binding</keyword>
<comment type="cofactor">
    <cofactor evidence="1 15">
        <name>Mg(2+)</name>
        <dbReference type="ChEBI" id="CHEBI:18420"/>
    </cofactor>
</comment>
<dbReference type="EMBL" id="AP019774">
    <property type="protein sequence ID" value="BCD69878.1"/>
    <property type="molecule type" value="Genomic_DNA"/>
</dbReference>
<name>A0A6J4CWL6_9HELI</name>
<feature type="binding site" evidence="13">
    <location>
        <begin position="100"/>
        <end position="101"/>
    </location>
    <ligand>
        <name>substrate</name>
    </ligand>
</feature>
<feature type="site" description="Contributes to substrate recognition" evidence="14">
    <location>
        <position position="100"/>
    </location>
</feature>
<evidence type="ECO:0000256" key="5">
    <source>
        <dbReference type="ARBA" id="ARBA00022723"/>
    </source>
</evidence>
<feature type="binding site" evidence="13">
    <location>
        <begin position="15"/>
        <end position="18"/>
    </location>
    <ligand>
        <name>substrate</name>
    </ligand>
</feature>
<dbReference type="InterPro" id="IPR013954">
    <property type="entry name" value="PNK3P"/>
</dbReference>
<evidence type="ECO:0000256" key="4">
    <source>
        <dbReference type="ARBA" id="ARBA00022490"/>
    </source>
</evidence>
<dbReference type="GO" id="GO:0005737">
    <property type="term" value="C:cytoplasm"/>
    <property type="evidence" value="ECO:0007669"/>
    <property type="project" value="UniProtKB-SubCell"/>
</dbReference>
<evidence type="ECO:0000313" key="19">
    <source>
        <dbReference type="Proteomes" id="UP000509742"/>
    </source>
</evidence>
<comment type="cofactor">
    <cofactor evidence="15">
        <name>Zn(2+)</name>
        <dbReference type="ChEBI" id="CHEBI:29105"/>
    </cofactor>
</comment>
<feature type="binding site" evidence="13">
    <location>
        <begin position="7"/>
        <end position="9"/>
    </location>
    <ligand>
        <name>substrate</name>
    </ligand>
</feature>
<feature type="site" description="Stabilizes the phosphoryl group" evidence="14">
    <location>
        <position position="101"/>
    </location>
</feature>
<proteinExistence type="inferred from homology"/>
<dbReference type="EMBL" id="AP023036">
    <property type="protein sequence ID" value="BCD45918.1"/>
    <property type="molecule type" value="Genomic_DNA"/>
</dbReference>
<feature type="binding site" evidence="13">
    <location>
        <position position="127"/>
    </location>
    <ligand>
        <name>substrate</name>
    </ligand>
</feature>
<keyword evidence="7 15" id="KW-0862">Zinc</keyword>
<organism evidence="17 18">
    <name type="scientific">Helicobacter suis</name>
    <dbReference type="NCBI Taxonomy" id="104628"/>
    <lineage>
        <taxon>Bacteria</taxon>
        <taxon>Pseudomonadati</taxon>
        <taxon>Campylobacterota</taxon>
        <taxon>Epsilonproteobacteria</taxon>
        <taxon>Campylobacterales</taxon>
        <taxon>Helicobacteraceae</taxon>
        <taxon>Helicobacter</taxon>
    </lineage>
</organism>
<evidence type="ECO:0000313" key="16">
    <source>
        <dbReference type="EMBL" id="BCD45918.1"/>
    </source>
</evidence>
<feature type="binding site" evidence="15">
    <location>
        <position position="89"/>
    </location>
    <ligand>
        <name>Zn(2+)</name>
        <dbReference type="ChEBI" id="CHEBI:29105"/>
    </ligand>
</feature>
<keyword evidence="8 11" id="KW-0119">Carbohydrate metabolism</keyword>
<evidence type="ECO:0000256" key="9">
    <source>
        <dbReference type="ARBA" id="ARBA00031828"/>
    </source>
</evidence>
<accession>A0A6J4CWL6</accession>
<evidence type="ECO:0000256" key="11">
    <source>
        <dbReference type="PIRNR" id="PIRNR004682"/>
    </source>
</evidence>
<dbReference type="InterPro" id="IPR023214">
    <property type="entry name" value="HAD_sf"/>
</dbReference>
<dbReference type="FunFam" id="3.40.50.1000:FF:000037">
    <property type="entry name" value="D,D-heptose 1,7-bisphosphate phosphatase"/>
    <property type="match status" value="1"/>
</dbReference>
<feature type="binding site" evidence="15">
    <location>
        <position position="126"/>
    </location>
    <ligand>
        <name>Mg(2+)</name>
        <dbReference type="ChEBI" id="CHEBI:18420"/>
    </ligand>
</feature>
<dbReference type="EC" id="3.1.3.-" evidence="11"/>
<dbReference type="InterPro" id="IPR006549">
    <property type="entry name" value="HAD-SF_hydro_IIIA"/>
</dbReference>
<feature type="binding site" evidence="15">
    <location>
        <position position="91"/>
    </location>
    <ligand>
        <name>Zn(2+)</name>
        <dbReference type="ChEBI" id="CHEBI:29105"/>
    </ligand>
</feature>
<dbReference type="Proteomes" id="UP000317935">
    <property type="component" value="Chromosome"/>
</dbReference>
<dbReference type="GeneID" id="56929210"/>
<dbReference type="InterPro" id="IPR036412">
    <property type="entry name" value="HAD-like_sf"/>
</dbReference>
<keyword evidence="19" id="KW-1185">Reference proteome</keyword>
<dbReference type="AlphaFoldDB" id="A0A6J4CWL6"/>
<dbReference type="InterPro" id="IPR004446">
    <property type="entry name" value="Heptose_bisP_phosphatase"/>
</dbReference>
<dbReference type="GO" id="GO:0005975">
    <property type="term" value="P:carbohydrate metabolic process"/>
    <property type="evidence" value="ECO:0007669"/>
    <property type="project" value="InterPro"/>
</dbReference>
<comment type="subcellular location">
    <subcellularLocation>
        <location evidence="2 11">Cytoplasm</location>
    </subcellularLocation>
</comment>
<evidence type="ECO:0000313" key="18">
    <source>
        <dbReference type="Proteomes" id="UP000317935"/>
    </source>
</evidence>
<dbReference type="Gene3D" id="3.40.50.1000">
    <property type="entry name" value="HAD superfamily/HAD-like"/>
    <property type="match status" value="1"/>
</dbReference>
<gene>
    <name evidence="17" type="primary">gmhB</name>
    <name evidence="16" type="ORF">NHP190020_09570</name>
    <name evidence="17" type="ORF">SNTW_05230</name>
</gene>
<feature type="binding site" evidence="15">
    <location>
        <position position="9"/>
    </location>
    <ligand>
        <name>Mg(2+)</name>
        <dbReference type="ChEBI" id="CHEBI:18420"/>
    </ligand>
</feature>
<comment type="subunit">
    <text evidence="3">Monomer.</text>
</comment>
<feature type="binding site" evidence="15">
    <location>
        <position position="127"/>
    </location>
    <ligand>
        <name>Mg(2+)</name>
        <dbReference type="ChEBI" id="CHEBI:18420"/>
    </ligand>
</feature>
<feature type="site" description="Stabilizes the phosphoryl group" evidence="14">
    <location>
        <position position="49"/>
    </location>
</feature>
<dbReference type="PIRSF" id="PIRSF004682">
    <property type="entry name" value="GmhB"/>
    <property type="match status" value="1"/>
</dbReference>
<evidence type="ECO:0000256" key="6">
    <source>
        <dbReference type="ARBA" id="ARBA00022801"/>
    </source>
</evidence>
<dbReference type="OrthoDB" id="9814110at2"/>
<protein>
    <recommendedName>
        <fullName evidence="9 11">D,D-heptose 1,7-bisphosphate phosphatase</fullName>
        <ecNumber evidence="11">3.1.3.-</ecNumber>
    </recommendedName>
</protein>
<feature type="active site" description="Proton donor" evidence="12">
    <location>
        <position position="9"/>
    </location>
</feature>
<keyword evidence="4 11" id="KW-0963">Cytoplasm</keyword>
<evidence type="ECO:0000256" key="8">
    <source>
        <dbReference type="ARBA" id="ARBA00023277"/>
    </source>
</evidence>
<dbReference type="GO" id="GO:0016791">
    <property type="term" value="F:phosphatase activity"/>
    <property type="evidence" value="ECO:0007669"/>
    <property type="project" value="InterPro"/>
</dbReference>
<dbReference type="Pfam" id="PF08645">
    <property type="entry name" value="PNK3P"/>
    <property type="match status" value="1"/>
</dbReference>
<dbReference type="CDD" id="cd07503">
    <property type="entry name" value="HAD_HisB-N"/>
    <property type="match status" value="1"/>
</dbReference>
<evidence type="ECO:0000256" key="1">
    <source>
        <dbReference type="ARBA" id="ARBA00001946"/>
    </source>
</evidence>
<reference evidence="17 18" key="1">
    <citation type="submission" date="2019-06" db="EMBL/GenBank/DDBJ databases">
        <title>Complete genome sequence of Helicobacter suis SNTW101c.</title>
        <authorList>
            <person name="Rimbara E."/>
            <person name="Suzuki M."/>
            <person name="Matsui H."/>
            <person name="Nakamura M."/>
            <person name="Mori S."/>
            <person name="Shibayama K."/>
        </authorList>
    </citation>
    <scope>NUCLEOTIDE SEQUENCE [LARGE SCALE GENOMIC DNA]</scope>
    <source>
        <strain evidence="17 18">SNTW101c</strain>
    </source>
</reference>
<evidence type="ECO:0000256" key="13">
    <source>
        <dbReference type="PIRSR" id="PIRSR004682-2"/>
    </source>
</evidence>
<dbReference type="NCBIfam" id="TIGR01662">
    <property type="entry name" value="HAD-SF-IIIA"/>
    <property type="match status" value="1"/>
</dbReference>
<dbReference type="Proteomes" id="UP000509742">
    <property type="component" value="Chromosome"/>
</dbReference>
<feature type="binding site" evidence="15">
    <location>
        <position position="97"/>
    </location>
    <ligand>
        <name>Zn(2+)</name>
        <dbReference type="ChEBI" id="CHEBI:29105"/>
    </ligand>
</feature>
<keyword evidence="6 11" id="KW-0378">Hydrolase</keyword>
<dbReference type="NCBIfam" id="TIGR00213">
    <property type="entry name" value="GmhB_yaeD"/>
    <property type="match status" value="1"/>
</dbReference>
<dbReference type="SUPFAM" id="SSF56784">
    <property type="entry name" value="HAD-like"/>
    <property type="match status" value="1"/>
</dbReference>
<keyword evidence="15" id="KW-0460">Magnesium</keyword>
<dbReference type="NCBIfam" id="TIGR01656">
    <property type="entry name" value="Histidinol-ppas"/>
    <property type="match status" value="1"/>
</dbReference>
<dbReference type="PANTHER" id="PTHR42891">
    <property type="entry name" value="D-GLYCERO-BETA-D-MANNO-HEPTOSE-1,7-BISPHOSPHATE 7-PHOSPHATASE"/>
    <property type="match status" value="1"/>
</dbReference>
<evidence type="ECO:0000256" key="12">
    <source>
        <dbReference type="PIRSR" id="PIRSR004682-1"/>
    </source>
</evidence>
<evidence type="ECO:0000256" key="14">
    <source>
        <dbReference type="PIRSR" id="PIRSR004682-3"/>
    </source>
</evidence>
<reference evidence="16 19" key="2">
    <citation type="submission" date="2020-04" db="EMBL/GenBank/DDBJ databases">
        <title>Genomic analysis of gastric non-Helicobacter pylori Helicobacters isolated in Japan.</title>
        <authorList>
            <person name="Suzuki M."/>
            <person name="Rimbara E."/>
        </authorList>
    </citation>
    <scope>NUCLEOTIDE SEQUENCE [LARGE SCALE GENOMIC DNA]</scope>
    <source>
        <strain evidence="16 19">NHP19-0020</strain>
    </source>
</reference>
<evidence type="ECO:0000313" key="17">
    <source>
        <dbReference type="EMBL" id="BCD69878.1"/>
    </source>
</evidence>
<feature type="active site" description="Nucleophile" evidence="12">
    <location>
        <position position="7"/>
    </location>
</feature>